<evidence type="ECO:0000313" key="1">
    <source>
        <dbReference type="EMBL" id="MBB5038384.1"/>
    </source>
</evidence>
<gene>
    <name evidence="1" type="ORF">HNQ64_002647</name>
</gene>
<sequence length="179" mass="19255">MKLDTKDGTHPQPGWLAFWSKALKRAFCDTFGGAGSAEGTCRVSAWVSLVAAACEEVGDDSVFEFSPSLPAECTYEGLASLILSLGAKDPPLNAMVRKVAADFQLSEKQSLTAIDRTLGGMFRAMTGRPGPRPSADCDPVATAAFDLCLREPHFMDAIWPGWAGWVEEHQRAYPQATAT</sequence>
<dbReference type="RefSeq" id="WP_184209160.1">
    <property type="nucleotide sequence ID" value="NZ_JACHIF010000005.1"/>
</dbReference>
<comment type="caution">
    <text evidence="1">The sequence shown here is derived from an EMBL/GenBank/DDBJ whole genome shotgun (WGS) entry which is preliminary data.</text>
</comment>
<accession>A0A7W7YLR0</accession>
<reference evidence="1 2" key="1">
    <citation type="submission" date="2020-08" db="EMBL/GenBank/DDBJ databases">
        <title>Genomic Encyclopedia of Type Strains, Phase IV (KMG-IV): sequencing the most valuable type-strain genomes for metagenomic binning, comparative biology and taxonomic classification.</title>
        <authorList>
            <person name="Goeker M."/>
        </authorList>
    </citation>
    <scope>NUCLEOTIDE SEQUENCE [LARGE SCALE GENOMIC DNA]</scope>
    <source>
        <strain evidence="1 2">DSM 12251</strain>
    </source>
</reference>
<keyword evidence="2" id="KW-1185">Reference proteome</keyword>
<dbReference type="EMBL" id="JACHIF010000005">
    <property type="protein sequence ID" value="MBB5038384.1"/>
    <property type="molecule type" value="Genomic_DNA"/>
</dbReference>
<protein>
    <submittedName>
        <fullName evidence="1">Uncharacterized protein</fullName>
    </submittedName>
</protein>
<organism evidence="1 2">
    <name type="scientific">Prosthecobacter dejongeii</name>
    <dbReference type="NCBI Taxonomy" id="48465"/>
    <lineage>
        <taxon>Bacteria</taxon>
        <taxon>Pseudomonadati</taxon>
        <taxon>Verrucomicrobiota</taxon>
        <taxon>Verrucomicrobiia</taxon>
        <taxon>Verrucomicrobiales</taxon>
        <taxon>Verrucomicrobiaceae</taxon>
        <taxon>Prosthecobacter</taxon>
    </lineage>
</organism>
<name>A0A7W7YLR0_9BACT</name>
<evidence type="ECO:0000313" key="2">
    <source>
        <dbReference type="Proteomes" id="UP000534294"/>
    </source>
</evidence>
<proteinExistence type="predicted"/>
<dbReference type="Proteomes" id="UP000534294">
    <property type="component" value="Unassembled WGS sequence"/>
</dbReference>
<dbReference type="AlphaFoldDB" id="A0A7W7YLR0"/>